<protein>
    <submittedName>
        <fullName evidence="5">Peptidase A2 domain-containing protein</fullName>
    </submittedName>
</protein>
<sequence length="473" mass="54524">MEMTNTHTQLSQLESKDIAPGSVQYGKNNLFERQLNRKSKNSYQRFVVRTHVDKCYIPKIPRHYSRKNTYDKPRKKRVYGTIGARYRIEIEIKIGYMSKEKFDRELHILWSTPQLSVADSYNRRQILIEKRACWKCFSSKHNSYECQEPRCSICRGEHHSTVCSRTHTEHIRQGAENRNRYSQNRSNGRQRNVGPPYAGTGQNTLPPVIHRPSPMMQRPGEENFIQRTYDIINQSHVSEDHVYHQAVLMTAEGKVKNKNGTYENVIVFLDTGAQQSLIEEAEANRLGLAKKNAEYCTMSGIGGITESFTSYEVQLDIMSAYGTKIIIKVKTKPVLTKGFNAVYLTPKDKEFLLKHDIILSNPKVNGEKQIPKILIGIDLYQQFVLHSTPQELPSGLCLLRTVLGRCVYGRGQIKYDSDQSTDTKHMVTGVCIEEITESDMLKNMFDLEGLGIRTDEFSQDDSTYQYYEQYKKT</sequence>
<dbReference type="AlphaFoldDB" id="A0A1I7WGT3"/>
<dbReference type="WBParaSite" id="Hba_04176">
    <property type="protein sequence ID" value="Hba_04176"/>
    <property type="gene ID" value="Hba_04176"/>
</dbReference>
<feature type="region of interest" description="Disordered" evidence="2">
    <location>
        <begin position="166"/>
        <end position="207"/>
    </location>
</feature>
<evidence type="ECO:0000259" key="3">
    <source>
        <dbReference type="PROSITE" id="PS50175"/>
    </source>
</evidence>
<dbReference type="GO" id="GO:0006508">
    <property type="term" value="P:proteolysis"/>
    <property type="evidence" value="ECO:0007669"/>
    <property type="project" value="InterPro"/>
</dbReference>
<keyword evidence="1" id="KW-0378">Hydrolase</keyword>
<reference evidence="5" key="1">
    <citation type="submission" date="2016-11" db="UniProtKB">
        <authorList>
            <consortium name="WormBaseParasite"/>
        </authorList>
    </citation>
    <scope>IDENTIFICATION</scope>
</reference>
<evidence type="ECO:0000313" key="4">
    <source>
        <dbReference type="Proteomes" id="UP000095283"/>
    </source>
</evidence>
<dbReference type="GO" id="GO:0004190">
    <property type="term" value="F:aspartic-type endopeptidase activity"/>
    <property type="evidence" value="ECO:0007669"/>
    <property type="project" value="InterPro"/>
</dbReference>
<feature type="domain" description="Peptidase A2" evidence="3">
    <location>
        <begin position="265"/>
        <end position="379"/>
    </location>
</feature>
<dbReference type="Gene3D" id="2.40.70.10">
    <property type="entry name" value="Acid Proteases"/>
    <property type="match status" value="1"/>
</dbReference>
<dbReference type="PROSITE" id="PS50175">
    <property type="entry name" value="ASP_PROT_RETROV"/>
    <property type="match status" value="1"/>
</dbReference>
<organism evidence="4 5">
    <name type="scientific">Heterorhabditis bacteriophora</name>
    <name type="common">Entomopathogenic nematode worm</name>
    <dbReference type="NCBI Taxonomy" id="37862"/>
    <lineage>
        <taxon>Eukaryota</taxon>
        <taxon>Metazoa</taxon>
        <taxon>Ecdysozoa</taxon>
        <taxon>Nematoda</taxon>
        <taxon>Chromadorea</taxon>
        <taxon>Rhabditida</taxon>
        <taxon>Rhabditina</taxon>
        <taxon>Rhabditomorpha</taxon>
        <taxon>Strongyloidea</taxon>
        <taxon>Heterorhabditidae</taxon>
        <taxon>Heterorhabditis</taxon>
    </lineage>
</organism>
<feature type="region of interest" description="Disordered" evidence="2">
    <location>
        <begin position="1"/>
        <end position="21"/>
    </location>
</feature>
<keyword evidence="4" id="KW-1185">Reference proteome</keyword>
<proteinExistence type="predicted"/>
<dbReference type="InterPro" id="IPR021109">
    <property type="entry name" value="Peptidase_aspartic_dom_sf"/>
</dbReference>
<feature type="compositionally biased region" description="Polar residues" evidence="2">
    <location>
        <begin position="1"/>
        <end position="13"/>
    </location>
</feature>
<evidence type="ECO:0000313" key="5">
    <source>
        <dbReference type="WBParaSite" id="Hba_04176"/>
    </source>
</evidence>
<feature type="compositionally biased region" description="Basic and acidic residues" evidence="2">
    <location>
        <begin position="166"/>
        <end position="179"/>
    </location>
</feature>
<accession>A0A1I7WGT3</accession>
<name>A0A1I7WGT3_HETBA</name>
<evidence type="ECO:0000256" key="2">
    <source>
        <dbReference type="SAM" id="MobiDB-lite"/>
    </source>
</evidence>
<feature type="compositionally biased region" description="Polar residues" evidence="2">
    <location>
        <begin position="180"/>
        <end position="190"/>
    </location>
</feature>
<dbReference type="Proteomes" id="UP000095283">
    <property type="component" value="Unplaced"/>
</dbReference>
<dbReference type="InterPro" id="IPR001995">
    <property type="entry name" value="Peptidase_A2_cat"/>
</dbReference>
<evidence type="ECO:0000256" key="1">
    <source>
        <dbReference type="ARBA" id="ARBA00022801"/>
    </source>
</evidence>
<dbReference type="SUPFAM" id="SSF50630">
    <property type="entry name" value="Acid proteases"/>
    <property type="match status" value="1"/>
</dbReference>